<evidence type="ECO:0000313" key="2">
    <source>
        <dbReference type="Proteomes" id="UP000318995"/>
    </source>
</evidence>
<dbReference type="RefSeq" id="WP_146575658.1">
    <property type="nucleotide sequence ID" value="NZ_SJPH01000016.1"/>
</dbReference>
<dbReference type="AlphaFoldDB" id="A0A5C5VN28"/>
<dbReference type="Proteomes" id="UP000318995">
    <property type="component" value="Unassembled WGS sequence"/>
</dbReference>
<accession>A0A5C5VN28</accession>
<name>A0A5C5VN28_9BACT</name>
<gene>
    <name evidence="1" type="ORF">Pla111_34690</name>
</gene>
<dbReference type="EMBL" id="SJPH01000016">
    <property type="protein sequence ID" value="TWT40064.1"/>
    <property type="molecule type" value="Genomic_DNA"/>
</dbReference>
<protein>
    <recommendedName>
        <fullName evidence="3">DUF4114 domain-containing protein</fullName>
    </recommendedName>
</protein>
<evidence type="ECO:0000313" key="1">
    <source>
        <dbReference type="EMBL" id="TWT40064.1"/>
    </source>
</evidence>
<comment type="caution">
    <text evidence="1">The sequence shown here is derived from an EMBL/GenBank/DDBJ whole genome shotgun (WGS) entry which is preliminary data.</text>
</comment>
<sequence>MPSFEKMFMKSDGKPIEYQGNTLVMGDDFPTEGTIRLRLVFEACNGEWRQGVCLKVLGEGIFSANGHESPYFTFWQDTAPPVVEFEVVGDVSDIDVKNVWDVGDGVMDSGHNGAAMIVEEIPNGRRYRCNDGYADDDFDDIIFHIERLE</sequence>
<organism evidence="1 2">
    <name type="scientific">Botrimarina hoheduenensis</name>
    <dbReference type="NCBI Taxonomy" id="2528000"/>
    <lineage>
        <taxon>Bacteria</taxon>
        <taxon>Pseudomonadati</taxon>
        <taxon>Planctomycetota</taxon>
        <taxon>Planctomycetia</taxon>
        <taxon>Pirellulales</taxon>
        <taxon>Lacipirellulaceae</taxon>
        <taxon>Botrimarina</taxon>
    </lineage>
</organism>
<keyword evidence="2" id="KW-1185">Reference proteome</keyword>
<evidence type="ECO:0008006" key="3">
    <source>
        <dbReference type="Google" id="ProtNLM"/>
    </source>
</evidence>
<proteinExistence type="predicted"/>
<dbReference type="OrthoDB" id="1493319at2"/>
<reference evidence="1 2" key="1">
    <citation type="submission" date="2019-02" db="EMBL/GenBank/DDBJ databases">
        <title>Deep-cultivation of Planctomycetes and their phenomic and genomic characterization uncovers novel biology.</title>
        <authorList>
            <person name="Wiegand S."/>
            <person name="Jogler M."/>
            <person name="Boedeker C."/>
            <person name="Pinto D."/>
            <person name="Vollmers J."/>
            <person name="Rivas-Marin E."/>
            <person name="Kohn T."/>
            <person name="Peeters S.H."/>
            <person name="Heuer A."/>
            <person name="Rast P."/>
            <person name="Oberbeckmann S."/>
            <person name="Bunk B."/>
            <person name="Jeske O."/>
            <person name="Meyerdierks A."/>
            <person name="Storesund J.E."/>
            <person name="Kallscheuer N."/>
            <person name="Luecker S."/>
            <person name="Lage O.M."/>
            <person name="Pohl T."/>
            <person name="Merkel B.J."/>
            <person name="Hornburger P."/>
            <person name="Mueller R.-W."/>
            <person name="Bruemmer F."/>
            <person name="Labrenz M."/>
            <person name="Spormann A.M."/>
            <person name="Op Den Camp H."/>
            <person name="Overmann J."/>
            <person name="Amann R."/>
            <person name="Jetten M.S.M."/>
            <person name="Mascher T."/>
            <person name="Medema M.H."/>
            <person name="Devos D.P."/>
            <person name="Kaster A.-K."/>
            <person name="Ovreas L."/>
            <person name="Rohde M."/>
            <person name="Galperin M.Y."/>
            <person name="Jogler C."/>
        </authorList>
    </citation>
    <scope>NUCLEOTIDE SEQUENCE [LARGE SCALE GENOMIC DNA]</scope>
    <source>
        <strain evidence="1 2">Pla111</strain>
    </source>
</reference>